<protein>
    <submittedName>
        <fullName evidence="3">Uncharacterized protein</fullName>
    </submittedName>
</protein>
<reference evidence="3" key="1">
    <citation type="submission" date="2022-07" db="EMBL/GenBank/DDBJ databases">
        <title>Phylogenomic reconstructions and comparative analyses of Kickxellomycotina fungi.</title>
        <authorList>
            <person name="Reynolds N.K."/>
            <person name="Stajich J.E."/>
            <person name="Barry K."/>
            <person name="Grigoriev I.V."/>
            <person name="Crous P."/>
            <person name="Smith M.E."/>
        </authorList>
    </citation>
    <scope>NUCLEOTIDE SEQUENCE</scope>
    <source>
        <strain evidence="3">NBRC 105413</strain>
    </source>
</reference>
<feature type="region of interest" description="Disordered" evidence="2">
    <location>
        <begin position="390"/>
        <end position="410"/>
    </location>
</feature>
<keyword evidence="1" id="KW-0175">Coiled coil</keyword>
<dbReference type="EMBL" id="JANBOH010000104">
    <property type="protein sequence ID" value="KAJ1645478.1"/>
    <property type="molecule type" value="Genomic_DNA"/>
</dbReference>
<comment type="caution">
    <text evidence="3">The sequence shown here is derived from an EMBL/GenBank/DDBJ whole genome shotgun (WGS) entry which is preliminary data.</text>
</comment>
<evidence type="ECO:0000313" key="3">
    <source>
        <dbReference type="EMBL" id="KAJ1645478.1"/>
    </source>
</evidence>
<name>A0A9W7XMP5_9FUNG</name>
<gene>
    <name evidence="3" type="ORF">LPJ64_002947</name>
</gene>
<evidence type="ECO:0000256" key="2">
    <source>
        <dbReference type="SAM" id="MobiDB-lite"/>
    </source>
</evidence>
<keyword evidence="4" id="KW-1185">Reference proteome</keyword>
<evidence type="ECO:0000256" key="1">
    <source>
        <dbReference type="SAM" id="Coils"/>
    </source>
</evidence>
<sequence>MDTENTVSINTITDVNILRSYLRDTTESLHSAAQMGLDLAQQNQALQQRLDNMARSQEELEQRLLLVERDRQWFQQQSLRIDQISANLADLQTRSEKTSRRMASEQHVAVVEKSVERLREDMEGLARSLEESGGTNRQSVGLKTVFNTVRELADTLGDLRQAVEQMSERVEQNDVRTRSMAEDLGKQVVGLRKRVDGLQDMGQEAQLAVDSVALRQGDLEASLKSVIHEYNDMLNEHEQTLRILGEAQSVLESQVAQRQPPVYSLNRVISPSASRNHMPRSTASAASIVRDMDHSDLHDIEEKHTASAPPTQSQSQSQSLAGFGESLGDIFADDAAVGNTHAGTSRRSAAAEGFLPSPPLSTMSSDQAAAPSSLLTAGMLAHTTRKAASVIGTPGDRPKQRTRPRMSSFSKITAARNSQGLGPALSPTKLSDFGNILSATAHVGVGWGNYWQARRDRLQFDIQRRLGLSATATALIGSKVKTNTAEEELGIED</sequence>
<organism evidence="3 4">
    <name type="scientific">Coemansia asiatica</name>
    <dbReference type="NCBI Taxonomy" id="1052880"/>
    <lineage>
        <taxon>Eukaryota</taxon>
        <taxon>Fungi</taxon>
        <taxon>Fungi incertae sedis</taxon>
        <taxon>Zoopagomycota</taxon>
        <taxon>Kickxellomycotina</taxon>
        <taxon>Kickxellomycetes</taxon>
        <taxon>Kickxellales</taxon>
        <taxon>Kickxellaceae</taxon>
        <taxon>Coemansia</taxon>
    </lineage>
</organism>
<proteinExistence type="predicted"/>
<evidence type="ECO:0000313" key="4">
    <source>
        <dbReference type="Proteomes" id="UP001145021"/>
    </source>
</evidence>
<feature type="region of interest" description="Disordered" evidence="2">
    <location>
        <begin position="342"/>
        <end position="366"/>
    </location>
</feature>
<dbReference type="Proteomes" id="UP001145021">
    <property type="component" value="Unassembled WGS sequence"/>
</dbReference>
<dbReference type="AlphaFoldDB" id="A0A9W7XMP5"/>
<accession>A0A9W7XMP5</accession>
<feature type="coiled-coil region" evidence="1">
    <location>
        <begin position="39"/>
        <end position="169"/>
    </location>
</feature>